<dbReference type="Proteomes" id="UP000799438">
    <property type="component" value="Unassembled WGS sequence"/>
</dbReference>
<dbReference type="InterPro" id="IPR007111">
    <property type="entry name" value="NACHT_NTPase"/>
</dbReference>
<evidence type="ECO:0000259" key="2">
    <source>
        <dbReference type="PROSITE" id="PS50837"/>
    </source>
</evidence>
<feature type="non-terminal residue" evidence="3">
    <location>
        <position position="1891"/>
    </location>
</feature>
<dbReference type="Pfam" id="PF24883">
    <property type="entry name" value="NPHP3_N"/>
    <property type="match status" value="1"/>
</dbReference>
<dbReference type="PANTHER" id="PTHR10039">
    <property type="entry name" value="AMELOGENIN"/>
    <property type="match status" value="1"/>
</dbReference>
<dbReference type="SUPFAM" id="SSF48452">
    <property type="entry name" value="TPR-like"/>
    <property type="match status" value="1"/>
</dbReference>
<dbReference type="PROSITE" id="PS50837">
    <property type="entry name" value="NACHT"/>
    <property type="match status" value="1"/>
</dbReference>
<organism evidence="3 4">
    <name type="scientific">Aplosporella prunicola CBS 121167</name>
    <dbReference type="NCBI Taxonomy" id="1176127"/>
    <lineage>
        <taxon>Eukaryota</taxon>
        <taxon>Fungi</taxon>
        <taxon>Dikarya</taxon>
        <taxon>Ascomycota</taxon>
        <taxon>Pezizomycotina</taxon>
        <taxon>Dothideomycetes</taxon>
        <taxon>Dothideomycetes incertae sedis</taxon>
        <taxon>Botryosphaeriales</taxon>
        <taxon>Aplosporellaceae</taxon>
        <taxon>Aplosporella</taxon>
    </lineage>
</organism>
<gene>
    <name evidence="3" type="ORF">K452DRAFT_246663</name>
</gene>
<dbReference type="GeneID" id="54295523"/>
<proteinExistence type="predicted"/>
<dbReference type="OrthoDB" id="2546325at2759"/>
<feature type="domain" description="NACHT" evidence="2">
    <location>
        <begin position="187"/>
        <end position="302"/>
    </location>
</feature>
<dbReference type="EMBL" id="ML995480">
    <property type="protein sequence ID" value="KAF2144333.1"/>
    <property type="molecule type" value="Genomic_DNA"/>
</dbReference>
<dbReference type="InterPro" id="IPR056884">
    <property type="entry name" value="NPHP3-like_N"/>
</dbReference>
<dbReference type="Gene3D" id="1.25.40.10">
    <property type="entry name" value="Tetratricopeptide repeat domain"/>
    <property type="match status" value="2"/>
</dbReference>
<keyword evidence="4" id="KW-1185">Reference proteome</keyword>
<dbReference type="RefSeq" id="XP_033400045.1">
    <property type="nucleotide sequence ID" value="XM_033538027.1"/>
</dbReference>
<name>A0A6A6BLQ1_9PEZI</name>
<protein>
    <recommendedName>
        <fullName evidence="2">NACHT domain-containing protein</fullName>
    </recommendedName>
</protein>
<dbReference type="Gene3D" id="3.40.50.300">
    <property type="entry name" value="P-loop containing nucleotide triphosphate hydrolases"/>
    <property type="match status" value="1"/>
</dbReference>
<accession>A0A6A6BLQ1</accession>
<evidence type="ECO:0000256" key="1">
    <source>
        <dbReference type="ARBA" id="ARBA00022737"/>
    </source>
</evidence>
<reference evidence="3" key="1">
    <citation type="journal article" date="2020" name="Stud. Mycol.">
        <title>101 Dothideomycetes genomes: a test case for predicting lifestyles and emergence of pathogens.</title>
        <authorList>
            <person name="Haridas S."/>
            <person name="Albert R."/>
            <person name="Binder M."/>
            <person name="Bloem J."/>
            <person name="Labutti K."/>
            <person name="Salamov A."/>
            <person name="Andreopoulos B."/>
            <person name="Baker S."/>
            <person name="Barry K."/>
            <person name="Bills G."/>
            <person name="Bluhm B."/>
            <person name="Cannon C."/>
            <person name="Castanera R."/>
            <person name="Culley D."/>
            <person name="Daum C."/>
            <person name="Ezra D."/>
            <person name="Gonzalez J."/>
            <person name="Henrissat B."/>
            <person name="Kuo A."/>
            <person name="Liang C."/>
            <person name="Lipzen A."/>
            <person name="Lutzoni F."/>
            <person name="Magnuson J."/>
            <person name="Mondo S."/>
            <person name="Nolan M."/>
            <person name="Ohm R."/>
            <person name="Pangilinan J."/>
            <person name="Park H.-J."/>
            <person name="Ramirez L."/>
            <person name="Alfaro M."/>
            <person name="Sun H."/>
            <person name="Tritt A."/>
            <person name="Yoshinaga Y."/>
            <person name="Zwiers L.-H."/>
            <person name="Turgeon B."/>
            <person name="Goodwin S."/>
            <person name="Spatafora J."/>
            <person name="Crous P."/>
            <person name="Grigoriev I."/>
        </authorList>
    </citation>
    <scope>NUCLEOTIDE SEQUENCE</scope>
    <source>
        <strain evidence="3">CBS 121167</strain>
    </source>
</reference>
<dbReference type="InterPro" id="IPR011990">
    <property type="entry name" value="TPR-like_helical_dom_sf"/>
</dbReference>
<evidence type="ECO:0000313" key="4">
    <source>
        <dbReference type="Proteomes" id="UP000799438"/>
    </source>
</evidence>
<sequence length="1891" mass="214978">MQVTRNGNRTSASATQTSFQDISDVEEFLDFIASLRLQYMPHRGSQWDRVLQRAEFFSTSVHHFRKALKDFVPSSDEAAHLVWGNCVAEYYSRGGTSNSVAEFDATFGRAATVFFEHRDSLANAFWTTQLGKESSMIEDIRQFLSPNDTIAKELVSNRLGTCSRHEEFTCEWFDTPLKDFFRFGQENVFLITGKSGCGKSVLAEWIVERLRRRQGRLRCDVISYFIEPDIKSQTSPLSIVKGLLLQLFDRSVGNIEMAERITSLLKEQVWNEDKMEQALWDVLEIGLKDKQFMIVIDGLDQLDGGDDACTRFIGRLHQMTSKCPTGKAIVLSRPLRKSGTGHIRLYNIEVKHVTEDITRVVRSLVASSLPAISMDQKSTIVQRLVSCADGSFTQAVLILEILKQEKTFDGITRTLDKAPKTLLETVQKLLSFLKLDHKETRSAISWLLAAHRPLTVEEIRCLMSIDTANMTSTPRLTDAENDVRSALGPFVRTQNGVVRFSHLPIRHQLLELAAGVKESGKADARFPFSLQEAHCDLVLKCLAYANISFTESLSPTMEALPHGHMKRLFERYPLLEYTVRYWAIDFLNSPMCQKNGQPNITNELKKVFPTCTALAVLEFSCWSPQTMATDTIKLQEMAMNLRQAITGDHSETTFQSLIAISRTYQQLSRTPEAQASYARTFKIGLPLLGQLNGVLAAIVAEYVQSTERVAPQKDQKSMEVWEEMLQYLISYLKHTRGASDSLTIKYTGELAALYRQTNKIDRAGELQRERYNMCVEHYGHQHPETVNTRRSLTQLLKDTGKTSDLTGYEVSSYESSRNSLPLTDRALIDAALSMVAHYETIQKTGKAEGVLVELWQTIARTAQTNNSPALQERKVQIALEYESFLESHDRTDDAKNVLVGLWSEYERCLNQSSQLDFTEETLMSVLTIGKRLCHLSSLSTAKLIFMTLWTFCKQNNKQNSELARESALWLSKVTKEVSRSFVFDTSTKPGTSAPGEHTGHSTQSGALMTAETLSALYVRQERWSEAVKVTFKVLEVTWPSIVNGDKAVLPLHNRNETIDLAKRLALCYFKQRRIGKAELVLVHVFQSCKTLGPQDGLFLAAMKELEDFYETTYQFEKAIDVLGETYELQKKNLKPRHATTIETAYRVGRLCRELHRIKDAEKYFLEVVTALDSGSNILEWGAVEAALALCSIYKELQQWKAAEHYYTLLWQTFLQKAEVPYRWMPDTVERMFYGYFGLLDNRLQVEHKMLIRISTEYRERCLKLFSGQDEMVAKATIHLAVVYGRSDEHRSQAISTYESAFSNTSKSPSFSKTTIKQITQAKQNLAHLYSTQASTSNKGVTLYAEEYQQIVSREGYASDQAIGQLTKMTSSLSKETNQETIGQVLQLLQASVTKIALTETDRRKLFVSAQAMARLYLQLGKKDTGMWILSEFRRQIITEEYDSKLSIKGAGRHTLVFIVAFEEALRGATTNSLFSELMASLLNEHLLYQSYVQATKNRTSFEVTFSHGSRLCLLYKQAQRTEEFKKVERDLFKQFVSCFQTSESSPMAKEFFGICIDEMGKNDRDFAVVSATSTNVQKYMEASKFKEAYELSVFIDRFLQLYGGYQNRQNIELAFKLCLGLAGRGTRKCQEQKLHQQMLDLSASILQRVLESFRRSDISFSAMSLAELNDLVGLLGEQKAYEALEMILSTLWTSRHSQTVWSSAVMVNIGQRLVEVQFILPGRREHAIHLAEDMTYNLRRVWGAVDATTLEMFELLGSLYTADGNHRAAMGVYERVLREVLDAYEEYGMIDTAEGAQLAVTYLELLKRSFLRLGGWDKDAAQYRNLYGQLRELFQGEQAWSANAVASHGIDWNVKEKGNGLGMWKQPASFEFYTESEKMKHQNHLRRTSGL</sequence>
<dbReference type="SUPFAM" id="SSF52540">
    <property type="entry name" value="P-loop containing nucleoside triphosphate hydrolases"/>
    <property type="match status" value="1"/>
</dbReference>
<keyword evidence="1" id="KW-0677">Repeat</keyword>
<dbReference type="PANTHER" id="PTHR10039:SF11">
    <property type="entry name" value="NACHT DOMAIN PROTEIN (AFU_ORTHOLOGUE AFUA_1G01490)"/>
    <property type="match status" value="1"/>
</dbReference>
<evidence type="ECO:0000313" key="3">
    <source>
        <dbReference type="EMBL" id="KAF2144333.1"/>
    </source>
</evidence>
<dbReference type="InterPro" id="IPR027417">
    <property type="entry name" value="P-loop_NTPase"/>
</dbReference>